<dbReference type="AlphaFoldDB" id="A0A8J6PYV4"/>
<protein>
    <submittedName>
        <fullName evidence="2">Uncharacterized protein</fullName>
    </submittedName>
</protein>
<feature type="transmembrane region" description="Helical" evidence="1">
    <location>
        <begin position="171"/>
        <end position="190"/>
    </location>
</feature>
<evidence type="ECO:0000313" key="3">
    <source>
        <dbReference type="Proteomes" id="UP000600588"/>
    </source>
</evidence>
<name>A0A8J6PYV4_9FLAO</name>
<comment type="caution">
    <text evidence="2">The sequence shown here is derived from an EMBL/GenBank/DDBJ whole genome shotgun (WGS) entry which is preliminary data.</text>
</comment>
<gene>
    <name evidence="2" type="ORF">ICJ83_04100</name>
</gene>
<organism evidence="2 3">
    <name type="scientific">Aestuariibaculum sediminum</name>
    <dbReference type="NCBI Taxonomy" id="2770637"/>
    <lineage>
        <taxon>Bacteria</taxon>
        <taxon>Pseudomonadati</taxon>
        <taxon>Bacteroidota</taxon>
        <taxon>Flavobacteriia</taxon>
        <taxon>Flavobacteriales</taxon>
        <taxon>Flavobacteriaceae</taxon>
    </lineage>
</organism>
<dbReference type="RefSeq" id="WP_188229070.1">
    <property type="nucleotide sequence ID" value="NZ_JACVXB010000001.1"/>
</dbReference>
<evidence type="ECO:0000313" key="2">
    <source>
        <dbReference type="EMBL" id="MBD0831308.1"/>
    </source>
</evidence>
<sequence length="301" mass="34946">MNKTLSILLASFLFLFNCQKEDSFQGETTNFGVVEYYQPFLFCKCDTITLSKSLKFNFNDYSLEKSSSATIKFVDEFQKEIKDKNLQLYINDNQLSDNTFTINSKNAKTGTLQLGLKLLPDYPEGYTSGFISVTQHSLDLINNNDLNTSNEIRIFKWEAEHKLIMNPLKKALIIILLFISSVLIIWFLFLRNKIYPKFKKGRIQILSPYFGSVLLNRNIKLVIFTSSPKKQKYFNKVFTGKIQYEINPIYDKDIILRPGRGKKIKIKLPFGTQISPPSINLEPYNSYNIKTEKHTIEIQYS</sequence>
<keyword evidence="1" id="KW-1133">Transmembrane helix</keyword>
<reference evidence="2 3" key="1">
    <citation type="submission" date="2020-09" db="EMBL/GenBank/DDBJ databases">
        <title>TT11 complete genome.</title>
        <authorList>
            <person name="Wu Z."/>
        </authorList>
    </citation>
    <scope>NUCLEOTIDE SEQUENCE [LARGE SCALE GENOMIC DNA]</scope>
    <source>
        <strain evidence="2 3">TT11</strain>
    </source>
</reference>
<keyword evidence="1" id="KW-0812">Transmembrane</keyword>
<dbReference type="EMBL" id="JACVXB010000001">
    <property type="protein sequence ID" value="MBD0831308.1"/>
    <property type="molecule type" value="Genomic_DNA"/>
</dbReference>
<dbReference type="Proteomes" id="UP000600588">
    <property type="component" value="Unassembled WGS sequence"/>
</dbReference>
<keyword evidence="1" id="KW-0472">Membrane</keyword>
<evidence type="ECO:0000256" key="1">
    <source>
        <dbReference type="SAM" id="Phobius"/>
    </source>
</evidence>
<proteinExistence type="predicted"/>
<accession>A0A8J6PYV4</accession>
<keyword evidence="3" id="KW-1185">Reference proteome</keyword>